<accession>A0ABY5YKC2</accession>
<dbReference type="Proteomes" id="UP001060261">
    <property type="component" value="Chromosome"/>
</dbReference>
<evidence type="ECO:0000313" key="2">
    <source>
        <dbReference type="Proteomes" id="UP001060261"/>
    </source>
</evidence>
<dbReference type="InterPro" id="IPR011256">
    <property type="entry name" value="Reg_factor_effector_dom_sf"/>
</dbReference>
<gene>
    <name evidence="1" type="ORF">N0D28_02430</name>
</gene>
<organism evidence="1 2">
    <name type="scientific">Deinococcus rubellus</name>
    <dbReference type="NCBI Taxonomy" id="1889240"/>
    <lineage>
        <taxon>Bacteria</taxon>
        <taxon>Thermotogati</taxon>
        <taxon>Deinococcota</taxon>
        <taxon>Deinococci</taxon>
        <taxon>Deinococcales</taxon>
        <taxon>Deinococcaceae</taxon>
        <taxon>Deinococcus</taxon>
    </lineage>
</organism>
<dbReference type="Gene3D" id="3.20.80.10">
    <property type="entry name" value="Regulatory factor, effector binding domain"/>
    <property type="match status" value="1"/>
</dbReference>
<keyword evidence="2" id="KW-1185">Reference proteome</keyword>
<evidence type="ECO:0000313" key="1">
    <source>
        <dbReference type="EMBL" id="UWX64542.1"/>
    </source>
</evidence>
<dbReference type="RefSeq" id="WP_260560814.1">
    <property type="nucleotide sequence ID" value="NZ_BAABEC010000072.1"/>
</dbReference>
<name>A0ABY5YKC2_9DEIO</name>
<dbReference type="EMBL" id="CP104213">
    <property type="protein sequence ID" value="UWX64542.1"/>
    <property type="molecule type" value="Genomic_DNA"/>
</dbReference>
<reference evidence="1" key="1">
    <citation type="submission" date="2022-09" db="EMBL/GenBank/DDBJ databases">
        <title>genome sequence of Deinococcus rubellus.</title>
        <authorList>
            <person name="Srinivasan S."/>
        </authorList>
    </citation>
    <scope>NUCLEOTIDE SEQUENCE</scope>
    <source>
        <strain evidence="1">Ant6</strain>
    </source>
</reference>
<proteinExistence type="predicted"/>
<sequence>MTASTPAVTSVQFRFVPAQMMLCAVNRLRPAHLENFVGGASLALPQVLTDQGLEQLGPVAVIYHRPVTEDSDGPVEVCVPYQGDLSVPEGLTNRLDPDHREAYLPLTKREFQDSTLFNRARLGVEQAAQANGDVLGPLRQVDYGVWNTRGEDEVVGELALPMKWMNKLRPETRGRLFP</sequence>
<protein>
    <submittedName>
        <fullName evidence="1">Uncharacterized protein</fullName>
    </submittedName>
</protein>